<dbReference type="GO" id="GO:0009244">
    <property type="term" value="P:lipopolysaccharide core region biosynthetic process"/>
    <property type="evidence" value="ECO:0007669"/>
    <property type="project" value="TreeGrafter"/>
</dbReference>
<evidence type="ECO:0000313" key="3">
    <source>
        <dbReference type="EMBL" id="HIX44800.1"/>
    </source>
</evidence>
<dbReference type="Gene3D" id="3.40.50.2000">
    <property type="entry name" value="Glycogen Phosphorylase B"/>
    <property type="match status" value="2"/>
</dbReference>
<dbReference type="GO" id="GO:0008713">
    <property type="term" value="F:ADP-heptose-lipopolysaccharide heptosyltransferase activity"/>
    <property type="evidence" value="ECO:0007669"/>
    <property type="project" value="TreeGrafter"/>
</dbReference>
<evidence type="ECO:0000313" key="4">
    <source>
        <dbReference type="Proteomes" id="UP000824246"/>
    </source>
</evidence>
<keyword evidence="2" id="KW-0808">Transferase</keyword>
<reference evidence="3" key="2">
    <citation type="submission" date="2021-04" db="EMBL/GenBank/DDBJ databases">
        <authorList>
            <person name="Gilroy R."/>
        </authorList>
    </citation>
    <scope>NUCLEOTIDE SEQUENCE</scope>
    <source>
        <strain evidence="3">ChiHjej12B11-16260</strain>
    </source>
</reference>
<dbReference type="SUPFAM" id="SSF53756">
    <property type="entry name" value="UDP-Glycosyltransferase/glycogen phosphorylase"/>
    <property type="match status" value="1"/>
</dbReference>
<accession>A0A9D2AP68</accession>
<keyword evidence="1" id="KW-0328">Glycosyltransferase</keyword>
<dbReference type="PANTHER" id="PTHR30160">
    <property type="entry name" value="TETRAACYLDISACCHARIDE 4'-KINASE-RELATED"/>
    <property type="match status" value="1"/>
</dbReference>
<reference evidence="3" key="1">
    <citation type="journal article" date="2021" name="PeerJ">
        <title>Extensive microbial diversity within the chicken gut microbiome revealed by metagenomics and culture.</title>
        <authorList>
            <person name="Gilroy R."/>
            <person name="Ravi A."/>
            <person name="Getino M."/>
            <person name="Pursley I."/>
            <person name="Horton D.L."/>
            <person name="Alikhan N.F."/>
            <person name="Baker D."/>
            <person name="Gharbi K."/>
            <person name="Hall N."/>
            <person name="Watson M."/>
            <person name="Adriaenssens E.M."/>
            <person name="Foster-Nyarko E."/>
            <person name="Jarju S."/>
            <person name="Secka A."/>
            <person name="Antonio M."/>
            <person name="Oren A."/>
            <person name="Chaudhuri R.R."/>
            <person name="La Ragione R."/>
            <person name="Hildebrand F."/>
            <person name="Pallen M.J."/>
        </authorList>
    </citation>
    <scope>NUCLEOTIDE SEQUENCE</scope>
    <source>
        <strain evidence="3">ChiHjej12B11-16260</strain>
    </source>
</reference>
<dbReference type="Pfam" id="PF01075">
    <property type="entry name" value="Glyco_transf_9"/>
    <property type="match status" value="1"/>
</dbReference>
<proteinExistence type="predicted"/>
<dbReference type="PANTHER" id="PTHR30160:SF22">
    <property type="entry name" value="LIPOPOLYSACCHARIDE CORE BIOSYNTHESIS PROTEIN"/>
    <property type="match status" value="1"/>
</dbReference>
<comment type="caution">
    <text evidence="3">The sequence shown here is derived from an EMBL/GenBank/DDBJ whole genome shotgun (WGS) entry which is preliminary data.</text>
</comment>
<organism evidence="3 4">
    <name type="scientific">Candidatus Barnesiella excrementipullorum</name>
    <dbReference type="NCBI Taxonomy" id="2838479"/>
    <lineage>
        <taxon>Bacteria</taxon>
        <taxon>Pseudomonadati</taxon>
        <taxon>Bacteroidota</taxon>
        <taxon>Bacteroidia</taxon>
        <taxon>Bacteroidales</taxon>
        <taxon>Barnesiellaceae</taxon>
        <taxon>Barnesiella</taxon>
    </lineage>
</organism>
<evidence type="ECO:0000256" key="1">
    <source>
        <dbReference type="ARBA" id="ARBA00022676"/>
    </source>
</evidence>
<dbReference type="InterPro" id="IPR051199">
    <property type="entry name" value="LPS_LOS_Heptosyltrfase"/>
</dbReference>
<name>A0A9D2AP68_9BACT</name>
<dbReference type="GO" id="GO:0005829">
    <property type="term" value="C:cytosol"/>
    <property type="evidence" value="ECO:0007669"/>
    <property type="project" value="TreeGrafter"/>
</dbReference>
<dbReference type="EMBL" id="DXFB01000026">
    <property type="protein sequence ID" value="HIX44800.1"/>
    <property type="molecule type" value="Genomic_DNA"/>
</dbReference>
<dbReference type="InterPro" id="IPR002201">
    <property type="entry name" value="Glyco_trans_9"/>
</dbReference>
<evidence type="ECO:0000256" key="2">
    <source>
        <dbReference type="ARBA" id="ARBA00022679"/>
    </source>
</evidence>
<dbReference type="CDD" id="cd03789">
    <property type="entry name" value="GT9_LPS_heptosyltransferase"/>
    <property type="match status" value="1"/>
</dbReference>
<dbReference type="Proteomes" id="UP000824246">
    <property type="component" value="Unassembled WGS sequence"/>
</dbReference>
<sequence length="339" mass="37858">MRLSALGDVAMTIPQIYSVCRAYSETTFVILTQRVTSSLFMYAPANLQIYIADVKARHKGMAGLWLLYKELSALGIDAVADLHNVLRTKTLRLLFRLAGKPTFVIDKGRASKRQLTSRHHKELHPLKPMAERYADVFRAMSMPYTPQFTTLYPEGKGDAGLLSALTPPKKEGEYWIGIAPFAKHEGKIYPPDEMERVVALLSRHERLHIFLFGAGSEAELLARWQERYPRVISLASQRLGFKVELSLMSYLDVMLSMDSANMHLAALAGVPVVSVWGATHPYAGFLGYTASPADVIQSDLPCRPCSVFGNKPCYRGDYACLRAIRPERVVEKVLGHTSL</sequence>
<dbReference type="AlphaFoldDB" id="A0A9D2AP68"/>
<gene>
    <name evidence="3" type="ORF">H9982_01125</name>
</gene>
<protein>
    <submittedName>
        <fullName evidence="3">Glycosyltransferase family 9 protein</fullName>
    </submittedName>
</protein>